<dbReference type="PhylomeDB" id="A0A0A2LC00"/>
<evidence type="ECO:0000313" key="10">
    <source>
        <dbReference type="EMBL" id="KGO77632.1"/>
    </source>
</evidence>
<dbReference type="GO" id="GO:0072330">
    <property type="term" value="P:monocarboxylic acid biosynthetic process"/>
    <property type="evidence" value="ECO:0007669"/>
    <property type="project" value="UniProtKB-ARBA"/>
</dbReference>
<keyword evidence="11" id="KW-1185">Reference proteome</keyword>
<evidence type="ECO:0000256" key="3">
    <source>
        <dbReference type="ARBA" id="ARBA00022670"/>
    </source>
</evidence>
<evidence type="ECO:0000256" key="1">
    <source>
        <dbReference type="ARBA" id="ARBA00009431"/>
    </source>
</evidence>
<dbReference type="EMBL" id="JQGA01000118">
    <property type="protein sequence ID" value="KGO77632.1"/>
    <property type="molecule type" value="Genomic_DNA"/>
</dbReference>
<dbReference type="STRING" id="40296.A0A0A2LC00"/>
<dbReference type="GO" id="GO:0017000">
    <property type="term" value="P:antibiotic biosynthetic process"/>
    <property type="evidence" value="ECO:0007669"/>
    <property type="project" value="UniProtKB-ARBA"/>
</dbReference>
<keyword evidence="4" id="KW-0378">Hydrolase</keyword>
<evidence type="ECO:0000313" key="11">
    <source>
        <dbReference type="Proteomes" id="UP000030104"/>
    </source>
</evidence>
<gene>
    <name evidence="10" type="ORF">PITC_074580</name>
</gene>
<dbReference type="InterPro" id="IPR029058">
    <property type="entry name" value="AB_hydrolase_fold"/>
</dbReference>
<evidence type="ECO:0000256" key="6">
    <source>
        <dbReference type="SAM" id="MobiDB-lite"/>
    </source>
</evidence>
<keyword evidence="5" id="KW-0325">Glycoprotein</keyword>
<dbReference type="InterPro" id="IPR002921">
    <property type="entry name" value="Fungal_lipase-type"/>
</dbReference>
<dbReference type="OrthoDB" id="443318at2759"/>
<dbReference type="MEROPS" id="S10.008"/>
<dbReference type="OMA" id="FRFTHTN"/>
<dbReference type="Gene3D" id="3.40.50.1820">
    <property type="entry name" value="alpha/beta hydrolase"/>
    <property type="match status" value="3"/>
</dbReference>
<dbReference type="PANTHER" id="PTHR11802">
    <property type="entry name" value="SERINE PROTEASE FAMILY S10 SERINE CARBOXYPEPTIDASE"/>
    <property type="match status" value="1"/>
</dbReference>
<comment type="caution">
    <text evidence="10">The sequence shown here is derived from an EMBL/GenBank/DDBJ whole genome shotgun (WGS) entry which is preliminary data.</text>
</comment>
<dbReference type="HOGENOM" id="CLU_355298_0_0_1"/>
<comment type="similarity">
    <text evidence="1">Belongs to the peptidase S10 family.</text>
</comment>
<sequence>MFFSFFTALSVVASLGHAYPGKLQSRDVPASELNQFNLWAQYAAATYYEKDYTAKLGNKLCCSKGNCPKVEEIGATVSYDFSDSTITDTTGFVAVDHTNSAVVLAFRGSVSVRNWISDAILNPDYELVVVGHSLGAAAAALTVADLRGKGYPSAKLYAFASPRVANAALAKYITAQGNNFRFTHTNDPIPKLPLLSMGYVHVSPEYWITSPNNSTVSTSEIKVIDGDVSFDGNNRTVLARYATAQFVPAPSDLITKKGHAGINVRYKEVPAGICEQDPSVKSYSGYADVGKDEHIFWWFFEARNGDPKDAPLTVWINGGPGSSSMLGLFQELGPCGVDHDGNVFNNPHSWSNVSNMLFVDQPATVGLSYTSPIPAYQDSDGNIVQLPSEECPDYAQGLGTCGTYSKPDIALVPNTTANVAPNMWKTLQGFMGAFPQYSRNGFNFATESYGGHYGPVFNEYFVKQNAKKAHGSIRIDLENVLIGNGWFDPLIQYQAYYNFSIFPGNTYDFNPYNESVQAEWYNNLYGEGNCVDQTLECYATGRNDICSAADNFCASKVESLYDTYSGRDEYDMRELTPDPFPYEFYVDYLNSPKVQAAIGAYQNFSESSGTVSNAFGSTGDDDRESGTIESVKKLLEAGVQVLLYFGDADFNCNWLGGQVIAEEINARGYEHAGFVNITTSDGVVHGQVRQSDLFSFVRIYESGHEVPFYQPLAALEMFERVVTRKDIATGKKHMKPHGGYRTHGTPTSEYREGNSTVVLEVLDSDATYNTTLNGPNPSSSASIRLRRSGH</sequence>
<dbReference type="GO" id="GO:0000324">
    <property type="term" value="C:fungal-type vacuole"/>
    <property type="evidence" value="ECO:0007669"/>
    <property type="project" value="TreeGrafter"/>
</dbReference>
<keyword evidence="3" id="KW-0645">Protease</keyword>
<evidence type="ECO:0000256" key="5">
    <source>
        <dbReference type="ARBA" id="ARBA00023180"/>
    </source>
</evidence>
<keyword evidence="7" id="KW-0732">Signal</keyword>
<dbReference type="Proteomes" id="UP000030104">
    <property type="component" value="Unassembled WGS sequence"/>
</dbReference>
<evidence type="ECO:0000256" key="2">
    <source>
        <dbReference type="ARBA" id="ARBA00022645"/>
    </source>
</evidence>
<feature type="compositionally biased region" description="Polar residues" evidence="6">
    <location>
        <begin position="768"/>
        <end position="782"/>
    </location>
</feature>
<keyword evidence="2" id="KW-0121">Carboxypeptidase</keyword>
<dbReference type="InterPro" id="IPR005592">
    <property type="entry name" value="Mono/diacylglycerol_lipase_N"/>
</dbReference>
<dbReference type="Pfam" id="PF00450">
    <property type="entry name" value="Peptidase_S10"/>
    <property type="match status" value="1"/>
</dbReference>
<evidence type="ECO:0000256" key="7">
    <source>
        <dbReference type="SAM" id="SignalP"/>
    </source>
</evidence>
<feature type="signal peptide" evidence="7">
    <location>
        <begin position="1"/>
        <end position="18"/>
    </location>
</feature>
<dbReference type="GO" id="GO:0004185">
    <property type="term" value="F:serine-type carboxypeptidase activity"/>
    <property type="evidence" value="ECO:0007669"/>
    <property type="project" value="InterPro"/>
</dbReference>
<organism evidence="10 11">
    <name type="scientific">Penicillium italicum</name>
    <name type="common">Blue mold</name>
    <dbReference type="NCBI Taxonomy" id="40296"/>
    <lineage>
        <taxon>Eukaryota</taxon>
        <taxon>Fungi</taxon>
        <taxon>Dikarya</taxon>
        <taxon>Ascomycota</taxon>
        <taxon>Pezizomycotina</taxon>
        <taxon>Eurotiomycetes</taxon>
        <taxon>Eurotiomycetidae</taxon>
        <taxon>Eurotiales</taxon>
        <taxon>Aspergillaceae</taxon>
        <taxon>Penicillium</taxon>
    </lineage>
</organism>
<dbReference type="PANTHER" id="PTHR11802:SF64">
    <property type="entry name" value="CARBOXYPEPTIDASE"/>
    <property type="match status" value="1"/>
</dbReference>
<dbReference type="PRINTS" id="PR00724">
    <property type="entry name" value="CRBOXYPTASEC"/>
</dbReference>
<dbReference type="Pfam" id="PF03893">
    <property type="entry name" value="Lipase3_N"/>
    <property type="match status" value="1"/>
</dbReference>
<dbReference type="CDD" id="cd00519">
    <property type="entry name" value="Lipase_3"/>
    <property type="match status" value="1"/>
</dbReference>
<reference evidence="10 11" key="1">
    <citation type="journal article" date="2015" name="Mol. Plant Microbe Interact.">
        <title>Genome, transcriptome, and functional analyses of Penicillium expansum provide new insights into secondary metabolism and pathogenicity.</title>
        <authorList>
            <person name="Ballester A.R."/>
            <person name="Marcet-Houben M."/>
            <person name="Levin E."/>
            <person name="Sela N."/>
            <person name="Selma-Lazaro C."/>
            <person name="Carmona L."/>
            <person name="Wisniewski M."/>
            <person name="Droby S."/>
            <person name="Gonzalez-Candelas L."/>
            <person name="Gabaldon T."/>
        </authorList>
    </citation>
    <scope>NUCLEOTIDE SEQUENCE [LARGE SCALE GENOMIC DNA]</scope>
    <source>
        <strain evidence="10 11">PHI-1</strain>
    </source>
</reference>
<feature type="region of interest" description="Disordered" evidence="6">
    <location>
        <begin position="768"/>
        <end position="790"/>
    </location>
</feature>
<protein>
    <submittedName>
        <fullName evidence="10">Lipase, class 3</fullName>
    </submittedName>
</protein>
<accession>A0A0A2LC00</accession>
<feature type="domain" description="Mono-/di-acylglycerol lipase N-terminal" evidence="9">
    <location>
        <begin position="5"/>
        <end position="79"/>
    </location>
</feature>
<dbReference type="AlphaFoldDB" id="A0A0A2LC00"/>
<dbReference type="SUPFAM" id="SSF53474">
    <property type="entry name" value="alpha/beta-Hydrolases"/>
    <property type="match status" value="2"/>
</dbReference>
<dbReference type="InterPro" id="IPR001563">
    <property type="entry name" value="Peptidase_S10"/>
</dbReference>
<name>A0A0A2LC00_PENIT</name>
<feature type="domain" description="Fungal lipase-type" evidence="8">
    <location>
        <begin position="122"/>
        <end position="195"/>
    </location>
</feature>
<proteinExistence type="inferred from homology"/>
<dbReference type="GO" id="GO:0006508">
    <property type="term" value="P:proteolysis"/>
    <property type="evidence" value="ECO:0007669"/>
    <property type="project" value="UniProtKB-KW"/>
</dbReference>
<evidence type="ECO:0000256" key="4">
    <source>
        <dbReference type="ARBA" id="ARBA00022801"/>
    </source>
</evidence>
<feature type="chain" id="PRO_5002002102" evidence="7">
    <location>
        <begin position="19"/>
        <end position="790"/>
    </location>
</feature>
<dbReference type="Pfam" id="PF01764">
    <property type="entry name" value="Lipase_3"/>
    <property type="match status" value="1"/>
</dbReference>
<evidence type="ECO:0000259" key="9">
    <source>
        <dbReference type="Pfam" id="PF03893"/>
    </source>
</evidence>
<evidence type="ECO:0000259" key="8">
    <source>
        <dbReference type="Pfam" id="PF01764"/>
    </source>
</evidence>
<dbReference type="GO" id="GO:0016042">
    <property type="term" value="P:lipid catabolic process"/>
    <property type="evidence" value="ECO:0007669"/>
    <property type="project" value="InterPro"/>
</dbReference>